<dbReference type="InterPro" id="IPR036047">
    <property type="entry name" value="F-box-like_dom_sf"/>
</dbReference>
<dbReference type="InterPro" id="IPR050796">
    <property type="entry name" value="SCF_F-box_component"/>
</dbReference>
<dbReference type="InterPro" id="IPR013187">
    <property type="entry name" value="F-box-assoc_dom_typ3"/>
</dbReference>
<evidence type="ECO:0000259" key="1">
    <source>
        <dbReference type="SMART" id="SM00256"/>
    </source>
</evidence>
<dbReference type="InterPro" id="IPR017451">
    <property type="entry name" value="F-box-assoc_interact_dom"/>
</dbReference>
<dbReference type="Pfam" id="PF00646">
    <property type="entry name" value="F-box"/>
    <property type="match status" value="1"/>
</dbReference>
<evidence type="ECO:0000313" key="2">
    <source>
        <dbReference type="EMBL" id="KAK1380043.1"/>
    </source>
</evidence>
<gene>
    <name evidence="2" type="ORF">POM88_026787</name>
</gene>
<accession>A0AAD8MQE9</accession>
<feature type="domain" description="F-box" evidence="1">
    <location>
        <begin position="6"/>
        <end position="46"/>
    </location>
</feature>
<dbReference type="EMBL" id="JAUIZM010000006">
    <property type="protein sequence ID" value="KAK1380043.1"/>
    <property type="molecule type" value="Genomic_DNA"/>
</dbReference>
<name>A0AAD8MQE9_9APIA</name>
<dbReference type="AlphaFoldDB" id="A0AAD8MQE9"/>
<dbReference type="Gene3D" id="1.20.1280.50">
    <property type="match status" value="1"/>
</dbReference>
<dbReference type="PANTHER" id="PTHR31672">
    <property type="entry name" value="BNACNNG10540D PROTEIN"/>
    <property type="match status" value="1"/>
</dbReference>
<protein>
    <submittedName>
        <fullName evidence="2">F-box domain-containing protein</fullName>
    </submittedName>
</protein>
<dbReference type="NCBIfam" id="TIGR01640">
    <property type="entry name" value="F_box_assoc_1"/>
    <property type="match status" value="1"/>
</dbReference>
<proteinExistence type="predicted"/>
<dbReference type="InterPro" id="IPR001810">
    <property type="entry name" value="F-box_dom"/>
</dbReference>
<dbReference type="SMART" id="SM00256">
    <property type="entry name" value="FBOX"/>
    <property type="match status" value="1"/>
</dbReference>
<reference evidence="2" key="1">
    <citation type="submission" date="2023-02" db="EMBL/GenBank/DDBJ databases">
        <title>Genome of toxic invasive species Heracleum sosnowskyi carries increased number of genes despite the absence of recent whole-genome duplications.</title>
        <authorList>
            <person name="Schelkunov M."/>
            <person name="Shtratnikova V."/>
            <person name="Makarenko M."/>
            <person name="Klepikova A."/>
            <person name="Omelchenko D."/>
            <person name="Novikova G."/>
            <person name="Obukhova E."/>
            <person name="Bogdanov V."/>
            <person name="Penin A."/>
            <person name="Logacheva M."/>
        </authorList>
    </citation>
    <scope>NUCLEOTIDE SEQUENCE</scope>
    <source>
        <strain evidence="2">Hsosn_3</strain>
        <tissue evidence="2">Leaf</tissue>
    </source>
</reference>
<dbReference type="Proteomes" id="UP001237642">
    <property type="component" value="Unassembled WGS sequence"/>
</dbReference>
<dbReference type="Pfam" id="PF08268">
    <property type="entry name" value="FBA_3"/>
    <property type="match status" value="1"/>
</dbReference>
<sequence>MVMSNLSDDLWIEIFLRLPFKSLLGSKSVSKSWFSLISSHRFAKSHLALTAKDDDDILIVRHKSGFEDVEEEDGSFSLFHLASNRILKNLKFPYSQGEYPFKLITSELVGSDCGIVCVSVDLWKWTAALQKFDIYLWNPATKHSKLLPPCTITPTNDSGTLGFGFDHVDMDFKVVRVVLPTDCALVCSNLSAEVYSSNTNNWRNIQSESIDSPCEGKYHVLHGFLFAIGLNNTMMAFNLNKEVFICDINLPVNSLDDLNIQTSVTDFKDTVAVMFSILNQGKINLWTLDNETCVCSGGVKASWTKVLSVDLGVPLDSVEGLFNNVHFLQSKSDGHEFNSDSDRFLYNWSEKVTTNVPDHLFLESDQFFKYTKSLFSLVGFKRIKWAASSSRLQDPSTWDE</sequence>
<reference evidence="2" key="2">
    <citation type="submission" date="2023-05" db="EMBL/GenBank/DDBJ databases">
        <authorList>
            <person name="Schelkunov M.I."/>
        </authorList>
    </citation>
    <scope>NUCLEOTIDE SEQUENCE</scope>
    <source>
        <strain evidence="2">Hsosn_3</strain>
        <tissue evidence="2">Leaf</tissue>
    </source>
</reference>
<comment type="caution">
    <text evidence="2">The sequence shown here is derived from an EMBL/GenBank/DDBJ whole genome shotgun (WGS) entry which is preliminary data.</text>
</comment>
<organism evidence="2 3">
    <name type="scientific">Heracleum sosnowskyi</name>
    <dbReference type="NCBI Taxonomy" id="360622"/>
    <lineage>
        <taxon>Eukaryota</taxon>
        <taxon>Viridiplantae</taxon>
        <taxon>Streptophyta</taxon>
        <taxon>Embryophyta</taxon>
        <taxon>Tracheophyta</taxon>
        <taxon>Spermatophyta</taxon>
        <taxon>Magnoliopsida</taxon>
        <taxon>eudicotyledons</taxon>
        <taxon>Gunneridae</taxon>
        <taxon>Pentapetalae</taxon>
        <taxon>asterids</taxon>
        <taxon>campanulids</taxon>
        <taxon>Apiales</taxon>
        <taxon>Apiaceae</taxon>
        <taxon>Apioideae</taxon>
        <taxon>apioid superclade</taxon>
        <taxon>Tordylieae</taxon>
        <taxon>Tordyliinae</taxon>
        <taxon>Heracleum</taxon>
    </lineage>
</organism>
<evidence type="ECO:0000313" key="3">
    <source>
        <dbReference type="Proteomes" id="UP001237642"/>
    </source>
</evidence>
<dbReference type="PANTHER" id="PTHR31672:SF13">
    <property type="entry name" value="F-BOX PROTEIN CPR30-LIKE"/>
    <property type="match status" value="1"/>
</dbReference>
<dbReference type="SUPFAM" id="SSF81383">
    <property type="entry name" value="F-box domain"/>
    <property type="match status" value="1"/>
</dbReference>
<keyword evidence="3" id="KW-1185">Reference proteome</keyword>